<sequence length="303" mass="34018">MALTDTAVRSARPAEKAFKLADEKGLFLHVMPGGARYWRLKYRIGGKEKLMALGVYPEVSLKEARARRDKARALLGQGIDPNDHKKAAKRTEAGEDSFERIALEWHARHMANKSESHATKTLERLRKDVFPWIGNRPVREITAPELLSVLRRIESRGAIELCHVTKRICGQVMRYAIATGRAERDPAADLKGALQPVKARHFAAITDPKAIGELLRAIEEYTGHFATQCALKLSPLVMLRPGEVRQAEWAEIDIEAAEWRIPAAKMKMRDEHIVPLSRQAVEILESIRPLTGRGRYASPGFPT</sequence>
<keyword evidence="2" id="KW-0229">DNA integration</keyword>
<dbReference type="GeneID" id="88223000"/>
<reference evidence="6 7" key="1">
    <citation type="journal article" date="2004" name="PLoS Biol.">
        <title>Genomic insights into methanotrophy: the complete genome sequence of Methylococcus capsulatus (Bath).</title>
        <authorList>
            <person name="Ward N.L."/>
            <person name="Larsen O."/>
            <person name="Sakwa J."/>
            <person name="Bruseth L."/>
            <person name="Khouri H.M."/>
            <person name="Durkin A.S."/>
            <person name="Dimitrov G."/>
            <person name="Jiang L."/>
            <person name="Scanlan D."/>
            <person name="Kang K.H."/>
            <person name="Lewis M.R."/>
            <person name="Nelson K.E."/>
            <person name="Methe B.A."/>
            <person name="Wu M."/>
            <person name="Heidelberg J.F."/>
            <person name="Paulsen I.T."/>
            <person name="Fouts D.E."/>
            <person name="Ravel J."/>
            <person name="Tettelin H."/>
            <person name="Ren Q."/>
            <person name="Read T.D."/>
            <person name="DeBoy R.T."/>
            <person name="Seshadri R."/>
            <person name="Salzberg S.L."/>
            <person name="Jensen H.B."/>
            <person name="Birkeland N.K."/>
            <person name="Nelson W.C."/>
            <person name="Dodson R.J."/>
            <person name="Grindhaug S.H."/>
            <person name="Holt I.E."/>
            <person name="Eidhammer I."/>
            <person name="Jonasen I."/>
            <person name="Vanaken S."/>
            <person name="Utterback T.R."/>
            <person name="Feldblyum T.V."/>
            <person name="Fraser C.M."/>
            <person name="Lillehaug J.R."/>
            <person name="Eisen J.A."/>
        </authorList>
    </citation>
    <scope>NUCLEOTIDE SEQUENCE [LARGE SCALE GENOMIC DNA]</scope>
    <source>
        <strain evidence="7">ATCC 33009 / NCIMB 11132 / Bath</strain>
    </source>
</reference>
<dbReference type="InterPro" id="IPR025166">
    <property type="entry name" value="Integrase_DNA_bind_dom"/>
</dbReference>
<evidence type="ECO:0000313" key="6">
    <source>
        <dbReference type="EMBL" id="AAU93199.1"/>
    </source>
</evidence>
<organism evidence="6 7">
    <name type="scientific">Methylococcus capsulatus (strain ATCC 33009 / NCIMB 11132 / Bath)</name>
    <dbReference type="NCBI Taxonomy" id="243233"/>
    <lineage>
        <taxon>Bacteria</taxon>
        <taxon>Pseudomonadati</taxon>
        <taxon>Pseudomonadota</taxon>
        <taxon>Gammaproteobacteria</taxon>
        <taxon>Methylococcales</taxon>
        <taxon>Methylococcaceae</taxon>
        <taxon>Methylococcus</taxon>
    </lineage>
</organism>
<dbReference type="InterPro" id="IPR010998">
    <property type="entry name" value="Integrase_recombinase_N"/>
</dbReference>
<dbReference type="RefSeq" id="WP_010960017.1">
    <property type="nucleotide sequence ID" value="NC_002977.6"/>
</dbReference>
<evidence type="ECO:0000256" key="3">
    <source>
        <dbReference type="ARBA" id="ARBA00023125"/>
    </source>
</evidence>
<dbReference type="KEGG" id="mca:MCA0676"/>
<dbReference type="Proteomes" id="UP000006821">
    <property type="component" value="Chromosome"/>
</dbReference>
<dbReference type="PANTHER" id="PTHR30629">
    <property type="entry name" value="PROPHAGE INTEGRASE"/>
    <property type="match status" value="1"/>
</dbReference>
<protein>
    <submittedName>
        <fullName evidence="6">Site-specific recombinase, phage integrase family</fullName>
    </submittedName>
</protein>
<dbReference type="eggNOG" id="COG0582">
    <property type="taxonomic scope" value="Bacteria"/>
</dbReference>
<dbReference type="SUPFAM" id="SSF56349">
    <property type="entry name" value="DNA breaking-rejoining enzymes"/>
    <property type="match status" value="1"/>
</dbReference>
<dbReference type="InterPro" id="IPR011010">
    <property type="entry name" value="DNA_brk_join_enz"/>
</dbReference>
<keyword evidence="4" id="KW-0233">DNA recombination</keyword>
<dbReference type="GO" id="GO:0006310">
    <property type="term" value="P:DNA recombination"/>
    <property type="evidence" value="ECO:0007669"/>
    <property type="project" value="UniProtKB-KW"/>
</dbReference>
<proteinExistence type="inferred from homology"/>
<dbReference type="InterPro" id="IPR053876">
    <property type="entry name" value="Phage_int_M"/>
</dbReference>
<dbReference type="Gene3D" id="1.10.150.130">
    <property type="match status" value="1"/>
</dbReference>
<dbReference type="InterPro" id="IPR038488">
    <property type="entry name" value="Integrase_DNA-bd_sf"/>
</dbReference>
<accession>Q60B08</accession>
<dbReference type="Pfam" id="PF13356">
    <property type="entry name" value="Arm-DNA-bind_3"/>
    <property type="match status" value="1"/>
</dbReference>
<dbReference type="InterPro" id="IPR050808">
    <property type="entry name" value="Phage_Integrase"/>
</dbReference>
<dbReference type="Pfam" id="PF00589">
    <property type="entry name" value="Phage_integrase"/>
    <property type="match status" value="1"/>
</dbReference>
<dbReference type="STRING" id="243233.MCA0676"/>
<evidence type="ECO:0000259" key="5">
    <source>
        <dbReference type="PROSITE" id="PS51898"/>
    </source>
</evidence>
<comment type="similarity">
    <text evidence="1">Belongs to the 'phage' integrase family.</text>
</comment>
<dbReference type="InterPro" id="IPR002104">
    <property type="entry name" value="Integrase_catalytic"/>
</dbReference>
<feature type="domain" description="Tyr recombinase" evidence="5">
    <location>
        <begin position="200"/>
        <end position="303"/>
    </location>
</feature>
<dbReference type="Gene3D" id="3.30.160.390">
    <property type="entry name" value="Integrase, DNA-binding domain"/>
    <property type="match status" value="1"/>
</dbReference>
<gene>
    <name evidence="6" type="ordered locus">MCA0676</name>
</gene>
<evidence type="ECO:0000256" key="1">
    <source>
        <dbReference type="ARBA" id="ARBA00008857"/>
    </source>
</evidence>
<dbReference type="PROSITE" id="PS51898">
    <property type="entry name" value="TYR_RECOMBINASE"/>
    <property type="match status" value="1"/>
</dbReference>
<dbReference type="HOGENOM" id="CLU_027562_0_0_6"/>
<dbReference type="AlphaFoldDB" id="Q60B08"/>
<evidence type="ECO:0000256" key="4">
    <source>
        <dbReference type="ARBA" id="ARBA00023172"/>
    </source>
</evidence>
<evidence type="ECO:0000313" key="7">
    <source>
        <dbReference type="Proteomes" id="UP000006821"/>
    </source>
</evidence>
<dbReference type="Pfam" id="PF22022">
    <property type="entry name" value="Phage_int_M"/>
    <property type="match status" value="1"/>
</dbReference>
<dbReference type="GO" id="GO:0015074">
    <property type="term" value="P:DNA integration"/>
    <property type="evidence" value="ECO:0007669"/>
    <property type="project" value="UniProtKB-KW"/>
</dbReference>
<evidence type="ECO:0000256" key="2">
    <source>
        <dbReference type="ARBA" id="ARBA00022908"/>
    </source>
</evidence>
<dbReference type="Gene3D" id="1.10.443.10">
    <property type="entry name" value="Intergrase catalytic core"/>
    <property type="match status" value="1"/>
</dbReference>
<keyword evidence="3" id="KW-0238">DNA-binding</keyword>
<dbReference type="EMBL" id="AE017282">
    <property type="protein sequence ID" value="AAU93199.1"/>
    <property type="molecule type" value="Genomic_DNA"/>
</dbReference>
<name>Q60B08_METCA</name>
<dbReference type="PANTHER" id="PTHR30629:SF2">
    <property type="entry name" value="PROPHAGE INTEGRASE INTS-RELATED"/>
    <property type="match status" value="1"/>
</dbReference>
<dbReference type="InterPro" id="IPR013762">
    <property type="entry name" value="Integrase-like_cat_sf"/>
</dbReference>
<dbReference type="GO" id="GO:0003677">
    <property type="term" value="F:DNA binding"/>
    <property type="evidence" value="ECO:0007669"/>
    <property type="project" value="UniProtKB-KW"/>
</dbReference>